<feature type="transmembrane region" description="Helical" evidence="7">
    <location>
        <begin position="86"/>
        <end position="106"/>
    </location>
</feature>
<feature type="transmembrane region" description="Helical" evidence="7">
    <location>
        <begin position="53"/>
        <end position="74"/>
    </location>
</feature>
<keyword evidence="5 7" id="KW-0472">Membrane</keyword>
<gene>
    <name evidence="9" type="ORF">GCM10023226_31830</name>
</gene>
<evidence type="ECO:0000259" key="8">
    <source>
        <dbReference type="Pfam" id="PF06271"/>
    </source>
</evidence>
<evidence type="ECO:0000313" key="9">
    <source>
        <dbReference type="EMBL" id="GAA4691550.1"/>
    </source>
</evidence>
<evidence type="ECO:0000256" key="5">
    <source>
        <dbReference type="ARBA" id="ARBA00023136"/>
    </source>
</evidence>
<dbReference type="InterPro" id="IPR051791">
    <property type="entry name" value="Pra-immunoreactive"/>
</dbReference>
<evidence type="ECO:0000256" key="3">
    <source>
        <dbReference type="ARBA" id="ARBA00022692"/>
    </source>
</evidence>
<dbReference type="EMBL" id="BAABIM010000003">
    <property type="protein sequence ID" value="GAA4691550.1"/>
    <property type="molecule type" value="Genomic_DNA"/>
</dbReference>
<evidence type="ECO:0000256" key="2">
    <source>
        <dbReference type="ARBA" id="ARBA00022475"/>
    </source>
</evidence>
<organism evidence="9 10">
    <name type="scientific">Nocardioides nanhaiensis</name>
    <dbReference type="NCBI Taxonomy" id="1476871"/>
    <lineage>
        <taxon>Bacteria</taxon>
        <taxon>Bacillati</taxon>
        <taxon>Actinomycetota</taxon>
        <taxon>Actinomycetes</taxon>
        <taxon>Propionibacteriales</taxon>
        <taxon>Nocardioidaceae</taxon>
        <taxon>Nocardioides</taxon>
    </lineage>
</organism>
<reference evidence="10" key="1">
    <citation type="journal article" date="2019" name="Int. J. Syst. Evol. Microbiol.">
        <title>The Global Catalogue of Microorganisms (GCM) 10K type strain sequencing project: providing services to taxonomists for standard genome sequencing and annotation.</title>
        <authorList>
            <consortium name="The Broad Institute Genomics Platform"/>
            <consortium name="The Broad Institute Genome Sequencing Center for Infectious Disease"/>
            <person name="Wu L."/>
            <person name="Ma J."/>
        </authorList>
    </citation>
    <scope>NUCLEOTIDE SEQUENCE [LARGE SCALE GENOMIC DNA]</scope>
    <source>
        <strain evidence="10">JCM 18127</strain>
    </source>
</reference>
<keyword evidence="4 7" id="KW-1133">Transmembrane helix</keyword>
<evidence type="ECO:0000313" key="10">
    <source>
        <dbReference type="Proteomes" id="UP001500621"/>
    </source>
</evidence>
<dbReference type="PANTHER" id="PTHR36115:SF4">
    <property type="entry name" value="MEMBRANE PROTEIN"/>
    <property type="match status" value="1"/>
</dbReference>
<dbReference type="PANTHER" id="PTHR36115">
    <property type="entry name" value="PROLINE-RICH ANTIGEN HOMOLOG-RELATED"/>
    <property type="match status" value="1"/>
</dbReference>
<feature type="domain" description="RDD" evidence="8">
    <location>
        <begin position="43"/>
        <end position="191"/>
    </location>
</feature>
<protein>
    <submittedName>
        <fullName evidence="9">RDD family protein</fullName>
    </submittedName>
</protein>
<dbReference type="RefSeq" id="WP_345267620.1">
    <property type="nucleotide sequence ID" value="NZ_BAABIM010000003.1"/>
</dbReference>
<evidence type="ECO:0000256" key="1">
    <source>
        <dbReference type="ARBA" id="ARBA00004651"/>
    </source>
</evidence>
<feature type="compositionally biased region" description="Pro residues" evidence="6">
    <location>
        <begin position="1"/>
        <end position="25"/>
    </location>
</feature>
<keyword evidence="2" id="KW-1003">Cell membrane</keyword>
<evidence type="ECO:0000256" key="7">
    <source>
        <dbReference type="SAM" id="Phobius"/>
    </source>
</evidence>
<proteinExistence type="predicted"/>
<dbReference type="Pfam" id="PF06271">
    <property type="entry name" value="RDD"/>
    <property type="match status" value="1"/>
</dbReference>
<feature type="transmembrane region" description="Helical" evidence="7">
    <location>
        <begin position="142"/>
        <end position="175"/>
    </location>
</feature>
<keyword evidence="3 7" id="KW-0812">Transmembrane</keyword>
<comment type="subcellular location">
    <subcellularLocation>
        <location evidence="1">Cell membrane</location>
        <topology evidence="1">Multi-pass membrane protein</topology>
    </subcellularLocation>
</comment>
<dbReference type="Proteomes" id="UP001500621">
    <property type="component" value="Unassembled WGS sequence"/>
</dbReference>
<keyword evidence="10" id="KW-1185">Reference proteome</keyword>
<comment type="caution">
    <text evidence="9">The sequence shown here is derived from an EMBL/GenBank/DDBJ whole genome shotgun (WGS) entry which is preliminary data.</text>
</comment>
<accession>A0ABP8WLK3</accession>
<sequence length="199" mass="20808">MSDQQPPFPPEQPHPGQPGQPPFGQPGPGYGGMPPTPGAGAPAGLLERFVARFLDGLILGVAYFVVSLVIGAILPFGRFLSTGELFIYNLVLVPLSVALSLGYYAYLESTQGRTLGKQVMKLQVVGPAGGHPTLEQALRRNAFLALSLAGIVPIIGQLLGALAGLAAVIFIAVTINNDTVRRQGWHDTFAGGTQVLKVG</sequence>
<dbReference type="InterPro" id="IPR010432">
    <property type="entry name" value="RDD"/>
</dbReference>
<evidence type="ECO:0000256" key="6">
    <source>
        <dbReference type="SAM" id="MobiDB-lite"/>
    </source>
</evidence>
<name>A0ABP8WLK3_9ACTN</name>
<feature type="region of interest" description="Disordered" evidence="6">
    <location>
        <begin position="1"/>
        <end position="36"/>
    </location>
</feature>
<evidence type="ECO:0000256" key="4">
    <source>
        <dbReference type="ARBA" id="ARBA00022989"/>
    </source>
</evidence>